<sequence>MTAAPWPSVSRCACGRLDIEHDLLPATTRLPERRVGTDNGQCAGFEPASVLRACLEAVAAIPARPVVPGDMDAVEGMAYAQGWMDARAAAVRAARGETP</sequence>
<dbReference type="Proteomes" id="UP000179769">
    <property type="component" value="Unassembled WGS sequence"/>
</dbReference>
<evidence type="ECO:0000313" key="1">
    <source>
        <dbReference type="EMBL" id="OHV42217.1"/>
    </source>
</evidence>
<dbReference type="EMBL" id="MAXA01000047">
    <property type="protein sequence ID" value="OHV42217.1"/>
    <property type="molecule type" value="Genomic_DNA"/>
</dbReference>
<protein>
    <submittedName>
        <fullName evidence="1">Uncharacterized protein</fullName>
    </submittedName>
</protein>
<comment type="caution">
    <text evidence="1">The sequence shown here is derived from an EMBL/GenBank/DDBJ whole genome shotgun (WGS) entry which is preliminary data.</text>
</comment>
<organism evidence="1 2">
    <name type="scientific">Parafrankia soli</name>
    <dbReference type="NCBI Taxonomy" id="2599596"/>
    <lineage>
        <taxon>Bacteria</taxon>
        <taxon>Bacillati</taxon>
        <taxon>Actinomycetota</taxon>
        <taxon>Actinomycetes</taxon>
        <taxon>Frankiales</taxon>
        <taxon>Frankiaceae</taxon>
        <taxon>Parafrankia</taxon>
    </lineage>
</organism>
<keyword evidence="2" id="KW-1185">Reference proteome</keyword>
<name>A0A1S1R8D7_9ACTN</name>
<accession>A0A1S1R8D7</accession>
<proteinExistence type="predicted"/>
<evidence type="ECO:0000313" key="2">
    <source>
        <dbReference type="Proteomes" id="UP000179769"/>
    </source>
</evidence>
<gene>
    <name evidence="1" type="ORF">BBK14_11390</name>
</gene>
<reference evidence="2" key="1">
    <citation type="submission" date="2016-07" db="EMBL/GenBank/DDBJ databases">
        <title>Frankia sp. NRRL B-16219 Genome sequencing.</title>
        <authorList>
            <person name="Ghodhbane-Gtari F."/>
            <person name="Swanson E."/>
            <person name="Gueddou A."/>
            <person name="Louati M."/>
            <person name="Nouioui I."/>
            <person name="Hezbri K."/>
            <person name="Abebe-Akele F."/>
            <person name="Simpson S."/>
            <person name="Morris K."/>
            <person name="Thomas K."/>
            <person name="Gtari M."/>
            <person name="Tisa L.S."/>
        </authorList>
    </citation>
    <scope>NUCLEOTIDE SEQUENCE [LARGE SCALE GENOMIC DNA]</scope>
    <source>
        <strain evidence="2">NRRL B-16219</strain>
    </source>
</reference>
<dbReference type="RefSeq" id="WP_071060238.1">
    <property type="nucleotide sequence ID" value="NZ_MAXA01000047.1"/>
</dbReference>
<dbReference type="AlphaFoldDB" id="A0A1S1R8D7"/>